<reference evidence="1 2" key="1">
    <citation type="submission" date="2017-11" db="EMBL/GenBank/DDBJ databases">
        <title>De-novo sequencing of pomegranate (Punica granatum L.) genome.</title>
        <authorList>
            <person name="Akparov Z."/>
            <person name="Amiraslanov A."/>
            <person name="Hajiyeva S."/>
            <person name="Abbasov M."/>
            <person name="Kaur K."/>
            <person name="Hamwieh A."/>
            <person name="Solovyev V."/>
            <person name="Salamov A."/>
            <person name="Braich B."/>
            <person name="Kosarev P."/>
            <person name="Mahmoud A."/>
            <person name="Hajiyev E."/>
            <person name="Babayeva S."/>
            <person name="Izzatullayeva V."/>
            <person name="Mammadov A."/>
            <person name="Mammadov A."/>
            <person name="Sharifova S."/>
            <person name="Ojaghi J."/>
            <person name="Eynullazada K."/>
            <person name="Bayramov B."/>
            <person name="Abdulazimova A."/>
            <person name="Shahmuradov I."/>
        </authorList>
    </citation>
    <scope>NUCLEOTIDE SEQUENCE [LARGE SCALE GENOMIC DNA]</scope>
    <source>
        <strain evidence="2">cv. AG2017</strain>
        <tissue evidence="1">Leaf</tissue>
    </source>
</reference>
<organism evidence="1 2">
    <name type="scientific">Punica granatum</name>
    <name type="common">Pomegranate</name>
    <dbReference type="NCBI Taxonomy" id="22663"/>
    <lineage>
        <taxon>Eukaryota</taxon>
        <taxon>Viridiplantae</taxon>
        <taxon>Streptophyta</taxon>
        <taxon>Embryophyta</taxon>
        <taxon>Tracheophyta</taxon>
        <taxon>Spermatophyta</taxon>
        <taxon>Magnoliopsida</taxon>
        <taxon>eudicotyledons</taxon>
        <taxon>Gunneridae</taxon>
        <taxon>Pentapetalae</taxon>
        <taxon>rosids</taxon>
        <taxon>malvids</taxon>
        <taxon>Myrtales</taxon>
        <taxon>Lythraceae</taxon>
        <taxon>Punica</taxon>
    </lineage>
</organism>
<accession>A0A2I0I324</accession>
<comment type="caution">
    <text evidence="1">The sequence shown here is derived from an EMBL/GenBank/DDBJ whole genome shotgun (WGS) entry which is preliminary data.</text>
</comment>
<sequence length="105" mass="11543">MNGVVYSLITDQGNLRFRDLTGKRPDDDGSNRLVTDLAKSLARDTLIGIVLWALYELVTSGRSRKVEKGIVAQPQAHHFNPMLPGSLSLRRGIARTEVRSIGEVG</sequence>
<dbReference type="STRING" id="22663.A0A2I0I324"/>
<keyword evidence="2" id="KW-1185">Reference proteome</keyword>
<dbReference type="EMBL" id="PGOL01004132">
    <property type="protein sequence ID" value="PKI38337.1"/>
    <property type="molecule type" value="Genomic_DNA"/>
</dbReference>
<name>A0A2I0I324_PUNGR</name>
<dbReference type="AlphaFoldDB" id="A0A2I0I324"/>
<proteinExistence type="predicted"/>
<dbReference type="Proteomes" id="UP000233551">
    <property type="component" value="Unassembled WGS sequence"/>
</dbReference>
<evidence type="ECO:0000313" key="1">
    <source>
        <dbReference type="EMBL" id="PKI38337.1"/>
    </source>
</evidence>
<gene>
    <name evidence="1" type="ORF">CRG98_041248</name>
</gene>
<protein>
    <submittedName>
        <fullName evidence="1">Uncharacterized protein</fullName>
    </submittedName>
</protein>
<evidence type="ECO:0000313" key="2">
    <source>
        <dbReference type="Proteomes" id="UP000233551"/>
    </source>
</evidence>